<feature type="repeat" description="Pumilio" evidence="2">
    <location>
        <begin position="277"/>
        <end position="316"/>
    </location>
</feature>
<dbReference type="Pfam" id="PF00806">
    <property type="entry name" value="PUF"/>
    <property type="match status" value="8"/>
</dbReference>
<dbReference type="PANTHER" id="PTHR12537">
    <property type="entry name" value="RNA BINDING PROTEIN PUMILIO-RELATED"/>
    <property type="match status" value="1"/>
</dbReference>
<feature type="repeat" description="Pumilio" evidence="2">
    <location>
        <begin position="382"/>
        <end position="417"/>
    </location>
</feature>
<dbReference type="SUPFAM" id="SSF48371">
    <property type="entry name" value="ARM repeat"/>
    <property type="match status" value="1"/>
</dbReference>
<dbReference type="GO" id="GO:0005737">
    <property type="term" value="C:cytoplasm"/>
    <property type="evidence" value="ECO:0007669"/>
    <property type="project" value="TreeGrafter"/>
</dbReference>
<feature type="repeat" description="Pumilio" evidence="2">
    <location>
        <begin position="345"/>
        <end position="381"/>
    </location>
</feature>
<feature type="repeat" description="Pumilio" evidence="2">
    <location>
        <begin position="454"/>
        <end position="491"/>
    </location>
</feature>
<dbReference type="InterPro" id="IPR033133">
    <property type="entry name" value="PUM-HD"/>
</dbReference>
<dbReference type="EMBL" id="JAACJN010000325">
    <property type="protein sequence ID" value="KAF5348179.1"/>
    <property type="molecule type" value="Genomic_DNA"/>
</dbReference>
<dbReference type="InterPro" id="IPR001313">
    <property type="entry name" value="Pumilio_RNA-bd_rpt"/>
</dbReference>
<dbReference type="GO" id="GO:0003729">
    <property type="term" value="F:mRNA binding"/>
    <property type="evidence" value="ECO:0007669"/>
    <property type="project" value="TreeGrafter"/>
</dbReference>
<reference evidence="4 5" key="1">
    <citation type="journal article" date="2020" name="ISME J.">
        <title>Uncovering the hidden diversity of litter-decomposition mechanisms in mushroom-forming fungi.</title>
        <authorList>
            <person name="Floudas D."/>
            <person name="Bentzer J."/>
            <person name="Ahren D."/>
            <person name="Johansson T."/>
            <person name="Persson P."/>
            <person name="Tunlid A."/>
        </authorList>
    </citation>
    <scope>NUCLEOTIDE SEQUENCE [LARGE SCALE GENOMIC DNA]</scope>
    <source>
        <strain evidence="4 5">CBS 406.79</strain>
    </source>
</reference>
<organism evidence="4 5">
    <name type="scientific">Collybiopsis confluens</name>
    <dbReference type="NCBI Taxonomy" id="2823264"/>
    <lineage>
        <taxon>Eukaryota</taxon>
        <taxon>Fungi</taxon>
        <taxon>Dikarya</taxon>
        <taxon>Basidiomycota</taxon>
        <taxon>Agaricomycotina</taxon>
        <taxon>Agaricomycetes</taxon>
        <taxon>Agaricomycetidae</taxon>
        <taxon>Agaricales</taxon>
        <taxon>Marasmiineae</taxon>
        <taxon>Omphalotaceae</taxon>
        <taxon>Collybiopsis</taxon>
    </lineage>
</organism>
<evidence type="ECO:0000256" key="1">
    <source>
        <dbReference type="ARBA" id="ARBA00022737"/>
    </source>
</evidence>
<feature type="repeat" description="Pumilio" evidence="2">
    <location>
        <begin position="205"/>
        <end position="240"/>
    </location>
</feature>
<name>A0A8H5FT76_9AGAR</name>
<proteinExistence type="predicted"/>
<feature type="domain" description="PUM-HD" evidence="3">
    <location>
        <begin position="182"/>
        <end position="517"/>
    </location>
</feature>
<accession>A0A8H5FT76</accession>
<evidence type="ECO:0000313" key="4">
    <source>
        <dbReference type="EMBL" id="KAF5348179.1"/>
    </source>
</evidence>
<evidence type="ECO:0000256" key="2">
    <source>
        <dbReference type="PROSITE-ProRule" id="PRU00317"/>
    </source>
</evidence>
<protein>
    <recommendedName>
        <fullName evidence="3">PUM-HD domain-containing protein</fullName>
    </recommendedName>
</protein>
<dbReference type="InterPro" id="IPR011989">
    <property type="entry name" value="ARM-like"/>
</dbReference>
<evidence type="ECO:0000313" key="5">
    <source>
        <dbReference type="Proteomes" id="UP000518752"/>
    </source>
</evidence>
<gene>
    <name evidence="4" type="ORF">D9757_014684</name>
</gene>
<dbReference type="FunFam" id="1.25.10.10:FF:000237">
    <property type="entry name" value="Pumilio homolog 9"/>
    <property type="match status" value="1"/>
</dbReference>
<dbReference type="PROSITE" id="PS50302">
    <property type="entry name" value="PUM"/>
    <property type="match status" value="7"/>
</dbReference>
<dbReference type="CDD" id="cd07920">
    <property type="entry name" value="Pumilio"/>
    <property type="match status" value="1"/>
</dbReference>
<dbReference type="SMART" id="SM00025">
    <property type="entry name" value="Pumilio"/>
    <property type="match status" value="8"/>
</dbReference>
<keyword evidence="5" id="KW-1185">Reference proteome</keyword>
<dbReference type="AlphaFoldDB" id="A0A8H5FT76"/>
<sequence>MRTFTTNSPIAPYDHQIEVSSAQHLSVGNSVGPLALFSKYISAHVELKLVEHERQRATHRQLFENQMRALEQQQTHELLSLSLDASVYGTQHLAAGALDVPLSGTLGLSSQLLTQGSHSDGSMNEKGLPFTIPSQIIGHGFDDSPYDLGCADRIHLGASSKLSGLHRKGIDIPCEPMHFFLTSSEAVTYEVDILVNRLAGTHLQDLSGKILGLCKDRHGCWYLQKKLEDSVPADRSLIFDETLGHLVDLMKDPLGNYVCQKLFEFSTNEQREIIYESIIPDLVSISLNTYGSHAVQRMIEFLSTRSQICSTASALSLHVASLIKDLHGNHVIQKLLTKLAARDNQVIADKCLELATDRHGYYVLQRCIDYGLDHQRIRLVNDLTFHSLALAQDPYGSFLVQHILALDDNRFKNAVIRQFAGNVCALSITKFGSIVIEKCIRVAEPSARNMLIEELIDCSRLEKLLQDSFGNYCVQTALKHAKPAQYTLLIEGIRPVLPLISGTSYGMRIQRELQLEEKMVQPGKRHSANVV</sequence>
<dbReference type="GO" id="GO:0010608">
    <property type="term" value="P:post-transcriptional regulation of gene expression"/>
    <property type="evidence" value="ECO:0007669"/>
    <property type="project" value="TreeGrafter"/>
</dbReference>
<keyword evidence="1" id="KW-0677">Repeat</keyword>
<dbReference type="Gene3D" id="1.25.10.10">
    <property type="entry name" value="Leucine-rich Repeat Variant"/>
    <property type="match status" value="1"/>
</dbReference>
<evidence type="ECO:0000259" key="3">
    <source>
        <dbReference type="PROSITE" id="PS50303"/>
    </source>
</evidence>
<feature type="repeat" description="Pumilio" evidence="2">
    <location>
        <begin position="241"/>
        <end position="276"/>
    </location>
</feature>
<dbReference type="OrthoDB" id="668540at2759"/>
<dbReference type="InterPro" id="IPR033712">
    <property type="entry name" value="Pumilio_RNA-bd"/>
</dbReference>
<dbReference type="PROSITE" id="PS50303">
    <property type="entry name" value="PUM_HD"/>
    <property type="match status" value="1"/>
</dbReference>
<feature type="repeat" description="Pumilio" evidence="2">
    <location>
        <begin position="418"/>
        <end position="453"/>
    </location>
</feature>
<dbReference type="PANTHER" id="PTHR12537:SF13">
    <property type="entry name" value="PUMILIO HOMOLOGY DOMAIN FAMILY MEMBER 4"/>
    <property type="match status" value="1"/>
</dbReference>
<dbReference type="Proteomes" id="UP000518752">
    <property type="component" value="Unassembled WGS sequence"/>
</dbReference>
<comment type="caution">
    <text evidence="4">The sequence shown here is derived from an EMBL/GenBank/DDBJ whole genome shotgun (WGS) entry which is preliminary data.</text>
</comment>
<dbReference type="InterPro" id="IPR016024">
    <property type="entry name" value="ARM-type_fold"/>
</dbReference>